<reference evidence="7" key="1">
    <citation type="submission" date="2018-05" db="EMBL/GenBank/DDBJ databases">
        <title>Zavarzinia sp. HR-AS.</title>
        <authorList>
            <person name="Lee Y."/>
            <person name="Jeon C.O."/>
        </authorList>
    </citation>
    <scope>NUCLEOTIDE SEQUENCE [LARGE SCALE GENOMIC DNA]</scope>
    <source>
        <strain evidence="7">DSM 1231</strain>
    </source>
</reference>
<dbReference type="OrthoDB" id="9808189at2"/>
<dbReference type="Pfam" id="PF00440">
    <property type="entry name" value="TetR_N"/>
    <property type="match status" value="1"/>
</dbReference>
<proteinExistence type="predicted"/>
<feature type="domain" description="HTH tetR-type" evidence="5">
    <location>
        <begin position="11"/>
        <end position="71"/>
    </location>
</feature>
<keyword evidence="1" id="KW-0805">Transcription regulation</keyword>
<feature type="DNA-binding region" description="H-T-H motif" evidence="4">
    <location>
        <begin position="34"/>
        <end position="53"/>
    </location>
</feature>
<sequence>MPRKPRQSRAIATVDAIVEAGFISLARHGPTGTTTRHIAEIAGISVGSLYEYFANKEEIHAAMNRHFVAAIVGVIRPLIPRLVRMEIEPAIIALAAAFGDFLTRNDERYLKYGRATIAAHQAMDFGAVSAALTELLLQYVMQHPALTRLPDLAVMNHIFIQGGIFVVLKHLSDPDPPFGYDALAQGLARMVAHYVTIELQRADKARIEEARIEEEGGDPHDPAHAPL</sequence>
<dbReference type="PROSITE" id="PS01081">
    <property type="entry name" value="HTH_TETR_1"/>
    <property type="match status" value="1"/>
</dbReference>
<organism evidence="6 7">
    <name type="scientific">Zavarzinia compransoris</name>
    <dbReference type="NCBI Taxonomy" id="1264899"/>
    <lineage>
        <taxon>Bacteria</taxon>
        <taxon>Pseudomonadati</taxon>
        <taxon>Pseudomonadota</taxon>
        <taxon>Alphaproteobacteria</taxon>
        <taxon>Rhodospirillales</taxon>
        <taxon>Zavarziniaceae</taxon>
        <taxon>Zavarzinia</taxon>
    </lineage>
</organism>
<keyword evidence="2 4" id="KW-0238">DNA-binding</keyword>
<dbReference type="PANTHER" id="PTHR30055:SF234">
    <property type="entry name" value="HTH-TYPE TRANSCRIPTIONAL REGULATOR BETI"/>
    <property type="match status" value="1"/>
</dbReference>
<protein>
    <submittedName>
        <fullName evidence="6">TetR/AcrR family transcriptional regulator</fullName>
    </submittedName>
</protein>
<evidence type="ECO:0000256" key="3">
    <source>
        <dbReference type="ARBA" id="ARBA00023163"/>
    </source>
</evidence>
<comment type="caution">
    <text evidence="6">The sequence shown here is derived from an EMBL/GenBank/DDBJ whole genome shotgun (WGS) entry which is preliminary data.</text>
</comment>
<evidence type="ECO:0000259" key="5">
    <source>
        <dbReference type="PROSITE" id="PS50977"/>
    </source>
</evidence>
<keyword evidence="7" id="KW-1185">Reference proteome</keyword>
<dbReference type="EMBL" id="QGLF01000002">
    <property type="protein sequence ID" value="PWR21951.1"/>
    <property type="molecule type" value="Genomic_DNA"/>
</dbReference>
<evidence type="ECO:0000313" key="7">
    <source>
        <dbReference type="Proteomes" id="UP000246077"/>
    </source>
</evidence>
<dbReference type="InterPro" id="IPR001647">
    <property type="entry name" value="HTH_TetR"/>
</dbReference>
<gene>
    <name evidence="6" type="ORF">DKG75_08205</name>
</gene>
<evidence type="ECO:0000256" key="1">
    <source>
        <dbReference type="ARBA" id="ARBA00023015"/>
    </source>
</evidence>
<dbReference type="PANTHER" id="PTHR30055">
    <property type="entry name" value="HTH-TYPE TRANSCRIPTIONAL REGULATOR RUTR"/>
    <property type="match status" value="1"/>
</dbReference>
<dbReference type="RefSeq" id="WP_109920596.1">
    <property type="nucleotide sequence ID" value="NZ_QGLF01000002.1"/>
</dbReference>
<dbReference type="InterPro" id="IPR050109">
    <property type="entry name" value="HTH-type_TetR-like_transc_reg"/>
</dbReference>
<dbReference type="Gene3D" id="1.10.357.10">
    <property type="entry name" value="Tetracycline Repressor, domain 2"/>
    <property type="match status" value="1"/>
</dbReference>
<dbReference type="GO" id="GO:0000976">
    <property type="term" value="F:transcription cis-regulatory region binding"/>
    <property type="evidence" value="ECO:0007669"/>
    <property type="project" value="TreeGrafter"/>
</dbReference>
<dbReference type="GO" id="GO:0003700">
    <property type="term" value="F:DNA-binding transcription factor activity"/>
    <property type="evidence" value="ECO:0007669"/>
    <property type="project" value="TreeGrafter"/>
</dbReference>
<dbReference type="PROSITE" id="PS50977">
    <property type="entry name" value="HTH_TETR_2"/>
    <property type="match status" value="1"/>
</dbReference>
<accession>A0A317E5J7</accession>
<evidence type="ECO:0000256" key="2">
    <source>
        <dbReference type="ARBA" id="ARBA00023125"/>
    </source>
</evidence>
<name>A0A317E5J7_9PROT</name>
<evidence type="ECO:0000313" key="6">
    <source>
        <dbReference type="EMBL" id="PWR21951.1"/>
    </source>
</evidence>
<dbReference type="AlphaFoldDB" id="A0A317E5J7"/>
<keyword evidence="3" id="KW-0804">Transcription</keyword>
<evidence type="ECO:0000256" key="4">
    <source>
        <dbReference type="PROSITE-ProRule" id="PRU00335"/>
    </source>
</evidence>
<dbReference type="InterPro" id="IPR009057">
    <property type="entry name" value="Homeodomain-like_sf"/>
</dbReference>
<dbReference type="InterPro" id="IPR023772">
    <property type="entry name" value="DNA-bd_HTH_TetR-type_CS"/>
</dbReference>
<dbReference type="Proteomes" id="UP000246077">
    <property type="component" value="Unassembled WGS sequence"/>
</dbReference>
<dbReference type="SUPFAM" id="SSF46689">
    <property type="entry name" value="Homeodomain-like"/>
    <property type="match status" value="1"/>
</dbReference>